<gene>
    <name evidence="2" type="ORF">ENUP19_0072G0004</name>
</gene>
<proteinExistence type="predicted"/>
<keyword evidence="3" id="KW-1185">Reference proteome</keyword>
<evidence type="ECO:0000256" key="1">
    <source>
        <dbReference type="SAM" id="MobiDB-lite"/>
    </source>
</evidence>
<comment type="caution">
    <text evidence="2">The sequence shown here is derived from an EMBL/GenBank/DDBJ whole genome shotgun (WGS) entry which is preliminary data.</text>
</comment>
<dbReference type="EMBL" id="BAAFRS010000072">
    <property type="protein sequence ID" value="GAB1221232.1"/>
    <property type="molecule type" value="Genomic_DNA"/>
</dbReference>
<sequence>MNPKNVSEVTVCQTYPVRIECNIAESEDDRKMVIVQLILGQGTDWDKIDTEMFQIKDINITINPYYQNSMKVNQSIEDGSLLKNRDVVLQLRHIAMSIRKEDFQQSRFQERTTVQKHSCKGKMQPKPEPSEYNKYVDTPVGGKLICNYQGFIRAAITIGYTRKPY</sequence>
<name>A0ABQ0DEE8_9EUKA</name>
<evidence type="ECO:0000313" key="2">
    <source>
        <dbReference type="EMBL" id="GAB1221232.1"/>
    </source>
</evidence>
<feature type="region of interest" description="Disordered" evidence="1">
    <location>
        <begin position="114"/>
        <end position="134"/>
    </location>
</feature>
<organism evidence="2 3">
    <name type="scientific">Entamoeba nuttalli</name>
    <dbReference type="NCBI Taxonomy" id="412467"/>
    <lineage>
        <taxon>Eukaryota</taxon>
        <taxon>Amoebozoa</taxon>
        <taxon>Evosea</taxon>
        <taxon>Archamoebae</taxon>
        <taxon>Mastigamoebida</taxon>
        <taxon>Entamoebidae</taxon>
        <taxon>Entamoeba</taxon>
    </lineage>
</organism>
<accession>A0ABQ0DEE8</accession>
<protein>
    <submittedName>
        <fullName evidence="2">Uncharacterized protein</fullName>
    </submittedName>
</protein>
<evidence type="ECO:0000313" key="3">
    <source>
        <dbReference type="Proteomes" id="UP001628156"/>
    </source>
</evidence>
<dbReference type="Proteomes" id="UP001628156">
    <property type="component" value="Unassembled WGS sequence"/>
</dbReference>
<reference evidence="2 3" key="1">
    <citation type="journal article" date="2019" name="PLoS Negl. Trop. Dis.">
        <title>Whole genome sequencing of Entamoeba nuttalli reveals mammalian host-related molecular signatures and a novel octapeptide-repeat surface protein.</title>
        <authorList>
            <person name="Tanaka M."/>
            <person name="Makiuchi T."/>
            <person name="Komiyama T."/>
            <person name="Shiina T."/>
            <person name="Osaki K."/>
            <person name="Tachibana H."/>
        </authorList>
    </citation>
    <scope>NUCLEOTIDE SEQUENCE [LARGE SCALE GENOMIC DNA]</scope>
    <source>
        <strain evidence="2 3">P19-061405</strain>
    </source>
</reference>